<dbReference type="RefSeq" id="WP_309942604.1">
    <property type="nucleotide sequence ID" value="NZ_AP025308.1"/>
</dbReference>
<dbReference type="SUPFAM" id="SSF51445">
    <property type="entry name" value="(Trans)glycosidases"/>
    <property type="match status" value="1"/>
</dbReference>
<keyword evidence="1" id="KW-0812">Transmembrane</keyword>
<reference evidence="3" key="1">
    <citation type="submission" date="2023-07" db="EMBL/GenBank/DDBJ databases">
        <title>Genomic Encyclopedia of Type Strains, Phase IV (KMG-IV): sequencing the most valuable type-strain genomes for metagenomic binning, comparative biology and taxonomic classification.</title>
        <authorList>
            <person name="Goeker M."/>
        </authorList>
    </citation>
    <scope>NUCLEOTIDE SEQUENCE</scope>
    <source>
        <strain evidence="3">DSM 26174</strain>
    </source>
</reference>
<organism evidence="3 4">
    <name type="scientific">Aureibacter tunicatorum</name>
    <dbReference type="NCBI Taxonomy" id="866807"/>
    <lineage>
        <taxon>Bacteria</taxon>
        <taxon>Pseudomonadati</taxon>
        <taxon>Bacteroidota</taxon>
        <taxon>Cytophagia</taxon>
        <taxon>Cytophagales</taxon>
        <taxon>Persicobacteraceae</taxon>
        <taxon>Aureibacter</taxon>
    </lineage>
</organism>
<dbReference type="Gene3D" id="3.10.50.10">
    <property type="match status" value="1"/>
</dbReference>
<dbReference type="InterPro" id="IPR011583">
    <property type="entry name" value="Chitinase_II/V-like_cat"/>
</dbReference>
<evidence type="ECO:0000259" key="2">
    <source>
        <dbReference type="SMART" id="SM00636"/>
    </source>
</evidence>
<keyword evidence="1" id="KW-1133">Transmembrane helix</keyword>
<comment type="caution">
    <text evidence="3">The sequence shown here is derived from an EMBL/GenBank/DDBJ whole genome shotgun (WGS) entry which is preliminary data.</text>
</comment>
<dbReference type="Pfam" id="PF00704">
    <property type="entry name" value="Glyco_hydro_18"/>
    <property type="match status" value="1"/>
</dbReference>
<dbReference type="GO" id="GO:0005975">
    <property type="term" value="P:carbohydrate metabolic process"/>
    <property type="evidence" value="ECO:0007669"/>
    <property type="project" value="InterPro"/>
</dbReference>
<dbReference type="PANTHER" id="PTHR46073">
    <property type="entry name" value="CHITINASE"/>
    <property type="match status" value="1"/>
</dbReference>
<dbReference type="InterPro" id="IPR017853">
    <property type="entry name" value="GH"/>
</dbReference>
<keyword evidence="1" id="KW-0472">Membrane</keyword>
<feature type="transmembrane region" description="Helical" evidence="1">
    <location>
        <begin position="486"/>
        <end position="508"/>
    </location>
</feature>
<dbReference type="InterPro" id="IPR029070">
    <property type="entry name" value="Chitinase_insertion_sf"/>
</dbReference>
<sequence length="576" mass="67562">MNKSIILFLFVAFISIGDSFGQLKSLDKFRKNVYKNVKKVKKQQKKFKKDQKNINKLTGSDKKKKSDKDSLYQFSGREEVHVAKYQQMYTFLNGSDEVYFDDVDPEWDSVYFDKKDNGYYKLIKDSRKLDDDKRVFSWYPYWMDSAYKQYNYQFVNDLIFFSYDIDPKSGSYIDKEVINDFVNGSIVDFVQAQGAKAHIAVTAYNKDQVENFLNDNYAQAVFVDSIKSIFTQTNLDGIVFDFIIYEPSQREKFNKFLLMTEASLSHMKEEEVEIILSLPIQKECSDNYDVSALDHYVDYYIVVNNRDHNLLDSSPITPLMPLKNDLYSHYSIEEALYRYAGRGVSPKKIAFNLYDFISIWKVKDNEMMLGYHEQDMPFEFLNTSIPNYTSKLEYDSVFASNFIRKDQFVYWFETDNSLDHKMDWLGHNNVSGVGVWSLKDDKYHKKFWDNISKHMASDSIVQIYPIEHKKSFAFNIAEKLYERKEVVLAVLIIQFIGLILGLVMSVLDWRVREYIFQRNLVIYIYVFFVLLTILGALFLFGGIGEGILSVFLGFLISIAVFVILSRLIHLSREKTP</sequence>
<dbReference type="AlphaFoldDB" id="A0AAE3XR71"/>
<evidence type="ECO:0000256" key="1">
    <source>
        <dbReference type="SAM" id="Phobius"/>
    </source>
</evidence>
<proteinExistence type="predicted"/>
<feature type="domain" description="Chitinase II/V-like catalytic" evidence="2">
    <location>
        <begin position="133"/>
        <end position="441"/>
    </location>
</feature>
<dbReference type="InterPro" id="IPR001223">
    <property type="entry name" value="Glyco_hydro18_cat"/>
</dbReference>
<dbReference type="Proteomes" id="UP001185092">
    <property type="component" value="Unassembled WGS sequence"/>
</dbReference>
<evidence type="ECO:0000313" key="3">
    <source>
        <dbReference type="EMBL" id="MDR6241652.1"/>
    </source>
</evidence>
<protein>
    <recommendedName>
        <fullName evidence="2">Chitinase II/V-like catalytic domain-containing protein</fullName>
    </recommendedName>
</protein>
<name>A0AAE3XR71_9BACT</name>
<feature type="transmembrane region" description="Helical" evidence="1">
    <location>
        <begin position="520"/>
        <end position="540"/>
    </location>
</feature>
<evidence type="ECO:0000313" key="4">
    <source>
        <dbReference type="Proteomes" id="UP001185092"/>
    </source>
</evidence>
<keyword evidence="4" id="KW-1185">Reference proteome</keyword>
<dbReference type="Gene3D" id="3.20.20.80">
    <property type="entry name" value="Glycosidases"/>
    <property type="match status" value="1"/>
</dbReference>
<dbReference type="PANTHER" id="PTHR46073:SF9">
    <property type="entry name" value="GH18 DOMAIN-CONTAINING PROTEIN"/>
    <property type="match status" value="1"/>
</dbReference>
<accession>A0AAE3XR71</accession>
<feature type="transmembrane region" description="Helical" evidence="1">
    <location>
        <begin position="546"/>
        <end position="568"/>
    </location>
</feature>
<dbReference type="EMBL" id="JAVDQD010000010">
    <property type="protein sequence ID" value="MDR6241652.1"/>
    <property type="molecule type" value="Genomic_DNA"/>
</dbReference>
<dbReference type="GO" id="GO:0008061">
    <property type="term" value="F:chitin binding"/>
    <property type="evidence" value="ECO:0007669"/>
    <property type="project" value="InterPro"/>
</dbReference>
<dbReference type="SMART" id="SM00636">
    <property type="entry name" value="Glyco_18"/>
    <property type="match status" value="1"/>
</dbReference>
<gene>
    <name evidence="3" type="ORF">HNQ88_004739</name>
</gene>